<comment type="caution">
    <text evidence="2">The sequence shown here is derived from an EMBL/GenBank/DDBJ whole genome shotgun (WGS) entry which is preliminary data.</text>
</comment>
<evidence type="ECO:0000259" key="1">
    <source>
        <dbReference type="Pfam" id="PF02190"/>
    </source>
</evidence>
<gene>
    <name evidence="2" type="ORF">PSEHALCIP103_01582</name>
</gene>
<evidence type="ECO:0000313" key="2">
    <source>
        <dbReference type="EMBL" id="CAH9057066.1"/>
    </source>
</evidence>
<proteinExistence type="predicted"/>
<protein>
    <recommendedName>
        <fullName evidence="1">Lon N-terminal domain-containing protein</fullName>
    </recommendedName>
</protein>
<dbReference type="Gene3D" id="2.30.130.40">
    <property type="entry name" value="LON domain-like"/>
    <property type="match status" value="1"/>
</dbReference>
<dbReference type="EMBL" id="CAMAPB010000018">
    <property type="protein sequence ID" value="CAH9057066.1"/>
    <property type="molecule type" value="Genomic_DNA"/>
</dbReference>
<feature type="domain" description="Lon N-terminal" evidence="1">
    <location>
        <begin position="11"/>
        <end position="189"/>
    </location>
</feature>
<dbReference type="Gene3D" id="1.10.4060.10">
    <property type="entry name" value="BPP1347 like domain"/>
    <property type="match status" value="1"/>
</dbReference>
<reference evidence="2" key="1">
    <citation type="submission" date="2022-07" db="EMBL/GenBank/DDBJ databases">
        <authorList>
            <person name="Criscuolo A."/>
        </authorList>
    </citation>
    <scope>NUCLEOTIDE SEQUENCE</scope>
    <source>
        <strain evidence="2">CIP103197</strain>
    </source>
</reference>
<sequence>MKEVDFMKRAIFPLPIFILPEGYTRLRIFEPRYLTMVKNALKTNSGFVLCTFEHDTPFNISAQGCLMDIIDFDQDKSGMLLIDVFASKTVQLDNVYQDEQELRHGEVSACNTPYWYNSSNHDIGEHQLLQVALEEVFSNIPQLQSLYKHTQFNQLTWVVARWLELLPISIEKKQQLAFETNFDNLLNFLHTVINNEFA</sequence>
<dbReference type="Pfam" id="PF02190">
    <property type="entry name" value="LON_substr_bdg"/>
    <property type="match status" value="1"/>
</dbReference>
<dbReference type="InterPro" id="IPR003111">
    <property type="entry name" value="Lon_prtase_N"/>
</dbReference>
<keyword evidence="3" id="KW-1185">Reference proteome</keyword>
<evidence type="ECO:0000313" key="3">
    <source>
        <dbReference type="Proteomes" id="UP001152447"/>
    </source>
</evidence>
<dbReference type="Proteomes" id="UP001152447">
    <property type="component" value="Unassembled WGS sequence"/>
</dbReference>
<dbReference type="AlphaFoldDB" id="A0A9W4QX47"/>
<dbReference type="InterPro" id="IPR046336">
    <property type="entry name" value="Lon_prtase_N_sf"/>
</dbReference>
<name>A0A9W4QX47_PSEHA</name>
<organism evidence="2 3">
    <name type="scientific">Pseudoalteromonas haloplanktis</name>
    <name type="common">Alteromonas haloplanktis</name>
    <dbReference type="NCBI Taxonomy" id="228"/>
    <lineage>
        <taxon>Bacteria</taxon>
        <taxon>Pseudomonadati</taxon>
        <taxon>Pseudomonadota</taxon>
        <taxon>Gammaproteobacteria</taxon>
        <taxon>Alteromonadales</taxon>
        <taxon>Pseudoalteromonadaceae</taxon>
        <taxon>Pseudoalteromonas</taxon>
    </lineage>
</organism>
<dbReference type="InterPro" id="IPR015947">
    <property type="entry name" value="PUA-like_sf"/>
</dbReference>
<dbReference type="SUPFAM" id="SSF88697">
    <property type="entry name" value="PUA domain-like"/>
    <property type="match status" value="1"/>
</dbReference>
<accession>A0A9W4QX47</accession>